<sequence length="128" mass="14546">DDTLPFKLQTDASVDGIGAVLMQVTPNGDRPLAYMSKKLTKTQTNGQIERFSATMDGKIAALCNERRKNWDEILQYVTFNCNTSIHATTKQIPFEMMHGRQVVLPFDQQNEIISLTQDPEHSQKIIDY</sequence>
<dbReference type="Pfam" id="PF17919">
    <property type="entry name" value="RT_RNaseH_2"/>
    <property type="match status" value="1"/>
</dbReference>
<dbReference type="GO" id="GO:0006259">
    <property type="term" value="P:DNA metabolic process"/>
    <property type="evidence" value="ECO:0007669"/>
    <property type="project" value="UniProtKB-ARBA"/>
</dbReference>
<dbReference type="InterPro" id="IPR041577">
    <property type="entry name" value="RT_RNaseH_2"/>
</dbReference>
<accession>A0A820N2S1</accession>
<dbReference type="GO" id="GO:0003676">
    <property type="term" value="F:nucleic acid binding"/>
    <property type="evidence" value="ECO:0007669"/>
    <property type="project" value="InterPro"/>
</dbReference>
<feature type="non-terminal residue" evidence="2">
    <location>
        <position position="1"/>
    </location>
</feature>
<protein>
    <recommendedName>
        <fullName evidence="1">Reverse transcriptase/retrotransposon-derived protein RNase H-like domain-containing protein</fullName>
    </recommendedName>
</protein>
<name>A0A820N2S1_9BILA</name>
<dbReference type="InterPro" id="IPR050951">
    <property type="entry name" value="Retrovirus_Pol_polyprotein"/>
</dbReference>
<reference evidence="2" key="1">
    <citation type="submission" date="2021-02" db="EMBL/GenBank/DDBJ databases">
        <authorList>
            <person name="Nowell W R."/>
        </authorList>
    </citation>
    <scope>NUCLEOTIDE SEQUENCE</scope>
</reference>
<dbReference type="PANTHER" id="PTHR37984:SF15">
    <property type="entry name" value="INTEGRASE CATALYTIC DOMAIN-CONTAINING PROTEIN"/>
    <property type="match status" value="1"/>
</dbReference>
<feature type="domain" description="Reverse transcriptase/retrotransposon-derived protein RNase H-like" evidence="1">
    <location>
        <begin position="1"/>
        <end position="47"/>
    </location>
</feature>
<dbReference type="SUPFAM" id="SSF56672">
    <property type="entry name" value="DNA/RNA polymerases"/>
    <property type="match status" value="1"/>
</dbReference>
<dbReference type="InterPro" id="IPR036397">
    <property type="entry name" value="RNaseH_sf"/>
</dbReference>
<dbReference type="InterPro" id="IPR043502">
    <property type="entry name" value="DNA/RNA_pol_sf"/>
</dbReference>
<evidence type="ECO:0000313" key="2">
    <source>
        <dbReference type="EMBL" id="CAF4383676.1"/>
    </source>
</evidence>
<dbReference type="Proteomes" id="UP000663881">
    <property type="component" value="Unassembled WGS sequence"/>
</dbReference>
<dbReference type="EMBL" id="CAJOAY010025510">
    <property type="protein sequence ID" value="CAF4383676.1"/>
    <property type="molecule type" value="Genomic_DNA"/>
</dbReference>
<gene>
    <name evidence="2" type="ORF">OKA104_LOCUS50494</name>
</gene>
<dbReference type="Gene3D" id="3.30.420.10">
    <property type="entry name" value="Ribonuclease H-like superfamily/Ribonuclease H"/>
    <property type="match status" value="1"/>
</dbReference>
<organism evidence="2 3">
    <name type="scientific">Adineta steineri</name>
    <dbReference type="NCBI Taxonomy" id="433720"/>
    <lineage>
        <taxon>Eukaryota</taxon>
        <taxon>Metazoa</taxon>
        <taxon>Spiralia</taxon>
        <taxon>Gnathifera</taxon>
        <taxon>Rotifera</taxon>
        <taxon>Eurotatoria</taxon>
        <taxon>Bdelloidea</taxon>
        <taxon>Adinetida</taxon>
        <taxon>Adinetidae</taxon>
        <taxon>Adineta</taxon>
    </lineage>
</organism>
<proteinExistence type="predicted"/>
<comment type="caution">
    <text evidence="2">The sequence shown here is derived from an EMBL/GenBank/DDBJ whole genome shotgun (WGS) entry which is preliminary data.</text>
</comment>
<dbReference type="PANTHER" id="PTHR37984">
    <property type="entry name" value="PROTEIN CBG26694"/>
    <property type="match status" value="1"/>
</dbReference>
<dbReference type="AlphaFoldDB" id="A0A820N2S1"/>
<evidence type="ECO:0000259" key="1">
    <source>
        <dbReference type="Pfam" id="PF17919"/>
    </source>
</evidence>
<evidence type="ECO:0000313" key="3">
    <source>
        <dbReference type="Proteomes" id="UP000663881"/>
    </source>
</evidence>